<accession>A0A5C2CW14</accession>
<evidence type="ECO:0000313" key="1">
    <source>
        <dbReference type="EMBL" id="QEO73534.1"/>
    </source>
</evidence>
<name>A0A5C2CW14_SALTM</name>
<reference evidence="1" key="1">
    <citation type="submission" date="2019-07" db="EMBL/GenBank/DDBJ databases">
        <title>Plasmidome of a multiresistant Salmonella enterica ser. Typhimurium from Uruguay.</title>
        <authorList>
            <person name="Cordeiro N.F."/>
            <person name="Iriarte A."/>
            <person name="Yim L."/>
            <person name="Betancor L."/>
            <person name="Chabalgoity J.A."/>
            <person name="Camou T."/>
            <person name="Vignoli R."/>
        </authorList>
    </citation>
    <scope>NUCLEOTIDE SEQUENCE</scope>
    <source>
        <strain evidence="1">STM3224</strain>
        <plasmid evidence="1">pUY_STM96</plasmid>
    </source>
</reference>
<dbReference type="RefSeq" id="WP_001372177.1">
    <property type="nucleotide sequence ID" value="NC_019111.1"/>
</dbReference>
<dbReference type="EMBL" id="MN241905">
    <property type="protein sequence ID" value="QEO73534.1"/>
    <property type="molecule type" value="Genomic_DNA"/>
</dbReference>
<keyword evidence="1" id="KW-0614">Plasmid</keyword>
<organism evidence="1">
    <name type="scientific">Salmonella typhimurium</name>
    <dbReference type="NCBI Taxonomy" id="90371"/>
    <lineage>
        <taxon>Bacteria</taxon>
        <taxon>Pseudomonadati</taxon>
        <taxon>Pseudomonadota</taxon>
        <taxon>Gammaproteobacteria</taxon>
        <taxon>Enterobacterales</taxon>
        <taxon>Enterobacteriaceae</taxon>
        <taxon>Salmonella</taxon>
    </lineage>
</organism>
<dbReference type="AlphaFoldDB" id="A0A5C2CW14"/>
<protein>
    <submittedName>
        <fullName evidence="1">Uncharacterized protein</fullName>
    </submittedName>
</protein>
<proteinExistence type="predicted"/>
<geneLocation type="plasmid" evidence="1">
    <name>pUY_STM96</name>
</geneLocation>
<sequence length="140" mass="16450">MRYTDVSVNHLRVKGFRHLTEYFEFAEVPMITHSPFTIADNYALLGSFCIPGVQGKFEVRSNNTREKRPMLIVVHENWQQATRRDRVVPLVVVQFEEDGRKKCIEQKETELSKSVNLADFSRRAIEFFQWNEHGNLACHH</sequence>